<name>A0AAV7U969_PLEWA</name>
<accession>A0AAV7U969</accession>
<protein>
    <recommendedName>
        <fullName evidence="1">Retrotransposon gag domain-containing protein</fullName>
    </recommendedName>
</protein>
<organism evidence="2 3">
    <name type="scientific">Pleurodeles waltl</name>
    <name type="common">Iberian ribbed newt</name>
    <dbReference type="NCBI Taxonomy" id="8319"/>
    <lineage>
        <taxon>Eukaryota</taxon>
        <taxon>Metazoa</taxon>
        <taxon>Chordata</taxon>
        <taxon>Craniata</taxon>
        <taxon>Vertebrata</taxon>
        <taxon>Euteleostomi</taxon>
        <taxon>Amphibia</taxon>
        <taxon>Batrachia</taxon>
        <taxon>Caudata</taxon>
        <taxon>Salamandroidea</taxon>
        <taxon>Salamandridae</taxon>
        <taxon>Pleurodelinae</taxon>
        <taxon>Pleurodeles</taxon>
    </lineage>
</organism>
<dbReference type="EMBL" id="JANPWB010000005">
    <property type="protein sequence ID" value="KAJ1184584.1"/>
    <property type="molecule type" value="Genomic_DNA"/>
</dbReference>
<sequence length="224" mass="25395">MASIPALEPFVIEGPLSAQAARCKEWVARLETYCTTIALDNGRRRPMLLHLGGAATHKLSTSVVEDGPPHNYQSLKRALTAHFKPLANPDYEHFLLRQARQLPEEPFDTFYTWLKELASTCTLPDADDEIRAQFIQGCTCVKLRENILQVPGMSMANILTLGRYKEQSKMRAAHMDTALQSQIKTEPKKLIVVLKHSNDSRVLRCACRGQLNQLFNVLRAQRRR</sequence>
<dbReference type="Proteomes" id="UP001066276">
    <property type="component" value="Chromosome 3_1"/>
</dbReference>
<dbReference type="InterPro" id="IPR005162">
    <property type="entry name" value="Retrotrans_gag_dom"/>
</dbReference>
<proteinExistence type="predicted"/>
<dbReference type="Pfam" id="PF03732">
    <property type="entry name" value="Retrotrans_gag"/>
    <property type="match status" value="1"/>
</dbReference>
<evidence type="ECO:0000313" key="3">
    <source>
        <dbReference type="Proteomes" id="UP001066276"/>
    </source>
</evidence>
<reference evidence="2" key="1">
    <citation type="journal article" date="2022" name="bioRxiv">
        <title>Sequencing and chromosome-scale assembly of the giantPleurodeles waltlgenome.</title>
        <authorList>
            <person name="Brown T."/>
            <person name="Elewa A."/>
            <person name="Iarovenko S."/>
            <person name="Subramanian E."/>
            <person name="Araus A.J."/>
            <person name="Petzold A."/>
            <person name="Susuki M."/>
            <person name="Suzuki K.-i.T."/>
            <person name="Hayashi T."/>
            <person name="Toyoda A."/>
            <person name="Oliveira C."/>
            <person name="Osipova E."/>
            <person name="Leigh N.D."/>
            <person name="Simon A."/>
            <person name="Yun M.H."/>
        </authorList>
    </citation>
    <scope>NUCLEOTIDE SEQUENCE</scope>
    <source>
        <strain evidence="2">20211129_DDA</strain>
        <tissue evidence="2">Liver</tissue>
    </source>
</reference>
<evidence type="ECO:0000259" key="1">
    <source>
        <dbReference type="Pfam" id="PF03732"/>
    </source>
</evidence>
<evidence type="ECO:0000313" key="2">
    <source>
        <dbReference type="EMBL" id="KAJ1184584.1"/>
    </source>
</evidence>
<feature type="domain" description="Retrotransposon gag" evidence="1">
    <location>
        <begin position="49"/>
        <end position="137"/>
    </location>
</feature>
<dbReference type="AlphaFoldDB" id="A0AAV7U969"/>
<comment type="caution">
    <text evidence="2">The sequence shown here is derived from an EMBL/GenBank/DDBJ whole genome shotgun (WGS) entry which is preliminary data.</text>
</comment>
<dbReference type="PANTHER" id="PTHR33198:SF20">
    <property type="entry name" value="RETROTRANSPOSON GAG DOMAIN-CONTAINING PROTEIN"/>
    <property type="match status" value="1"/>
</dbReference>
<dbReference type="PANTHER" id="PTHR33198">
    <property type="entry name" value="ANK_REP_REGION DOMAIN-CONTAINING PROTEIN-RELATED"/>
    <property type="match status" value="1"/>
</dbReference>
<keyword evidence="3" id="KW-1185">Reference proteome</keyword>
<gene>
    <name evidence="2" type="ORF">NDU88_001388</name>
</gene>